<proteinExistence type="predicted"/>
<dbReference type="Gene3D" id="2.60.40.10">
    <property type="entry name" value="Immunoglobulins"/>
    <property type="match status" value="1"/>
</dbReference>
<comment type="caution">
    <text evidence="2">The sequence shown here is derived from an EMBL/GenBank/DDBJ whole genome shotgun (WGS) entry which is preliminary data.</text>
</comment>
<dbReference type="InterPro" id="IPR010221">
    <property type="entry name" value="VCBS_dom"/>
</dbReference>
<gene>
    <name evidence="2" type="ORF">FAP39_17430</name>
</gene>
<evidence type="ECO:0000313" key="3">
    <source>
        <dbReference type="Proteomes" id="UP000306575"/>
    </source>
</evidence>
<feature type="non-terminal residue" evidence="2">
    <location>
        <position position="120"/>
    </location>
</feature>
<reference evidence="2 3" key="1">
    <citation type="submission" date="2019-04" db="EMBL/GenBank/DDBJ databases">
        <title>Genome sequence of Pelagicola litoralis CL-ES2.</title>
        <authorList>
            <person name="Cao J."/>
        </authorList>
    </citation>
    <scope>NUCLEOTIDE SEQUENCE [LARGE SCALE GENOMIC DNA]</scope>
    <source>
        <strain evidence="2 3">CL-ES2</strain>
    </source>
</reference>
<dbReference type="Pfam" id="PF17803">
    <property type="entry name" value="Cadherin_4"/>
    <property type="match status" value="1"/>
</dbReference>
<keyword evidence="3" id="KW-1185">Reference proteome</keyword>
<dbReference type="InterPro" id="IPR013783">
    <property type="entry name" value="Ig-like_fold"/>
</dbReference>
<protein>
    <recommendedName>
        <fullName evidence="1">RapA2 cadherin-like domain-containing protein</fullName>
    </recommendedName>
</protein>
<dbReference type="InterPro" id="IPR040853">
    <property type="entry name" value="RapA2_cadherin-like"/>
</dbReference>
<evidence type="ECO:0000313" key="2">
    <source>
        <dbReference type="EMBL" id="TKZ15396.1"/>
    </source>
</evidence>
<dbReference type="AlphaFoldDB" id="A0A4U7MRP9"/>
<dbReference type="EMBL" id="SULI01000083">
    <property type="protein sequence ID" value="TKZ15396.1"/>
    <property type="molecule type" value="Genomic_DNA"/>
</dbReference>
<feature type="domain" description="RapA2 cadherin-like" evidence="1">
    <location>
        <begin position="21"/>
        <end position="86"/>
    </location>
</feature>
<organism evidence="2 3">
    <name type="scientific">Shimia litoralis</name>
    <dbReference type="NCBI Taxonomy" id="420403"/>
    <lineage>
        <taxon>Bacteria</taxon>
        <taxon>Pseudomonadati</taxon>
        <taxon>Pseudomonadota</taxon>
        <taxon>Alphaproteobacteria</taxon>
        <taxon>Rhodobacterales</taxon>
        <taxon>Roseobacteraceae</taxon>
    </lineage>
</organism>
<sequence>KTGDQITDTLTVSTVDGTTKQIQITIHGTNDAPVLSAATASATEDGQSVTGQVSGTDVDSGDTLAYSLGQAAPAGFTFNADGSWSFDPTDAAYQHLAAGATQQVTVPVTVTDSTGATDTE</sequence>
<feature type="non-terminal residue" evidence="2">
    <location>
        <position position="1"/>
    </location>
</feature>
<accession>A0A4U7MRP9</accession>
<dbReference type="NCBIfam" id="TIGR01965">
    <property type="entry name" value="VCBS_repeat"/>
    <property type="match status" value="2"/>
</dbReference>
<name>A0A4U7MRP9_9RHOB</name>
<evidence type="ECO:0000259" key="1">
    <source>
        <dbReference type="Pfam" id="PF17803"/>
    </source>
</evidence>
<dbReference type="Proteomes" id="UP000306575">
    <property type="component" value="Unassembled WGS sequence"/>
</dbReference>